<dbReference type="KEGG" id="mgy:MGMSRv2__3937"/>
<keyword evidence="5" id="KW-0032">Aminotransferase</keyword>
<evidence type="ECO:0000259" key="4">
    <source>
        <dbReference type="Pfam" id="PF04715"/>
    </source>
</evidence>
<dbReference type="SUPFAM" id="SSF56322">
    <property type="entry name" value="ADC synthase"/>
    <property type="match status" value="1"/>
</dbReference>
<evidence type="ECO:0000256" key="2">
    <source>
        <dbReference type="ARBA" id="ARBA00022679"/>
    </source>
</evidence>
<dbReference type="InterPro" id="IPR005801">
    <property type="entry name" value="ADC_synthase"/>
</dbReference>
<reference evidence="5 6" key="1">
    <citation type="journal article" date="2014" name="Genome Announc.">
        <title>Complete genome sequence of Magnetospirillum gryphiswaldense MSR-1.</title>
        <authorList>
            <person name="Wang X."/>
            <person name="Wang Q."/>
            <person name="Zhang W."/>
            <person name="Wang Y."/>
            <person name="Li L."/>
            <person name="Wen T."/>
            <person name="Zhang T."/>
            <person name="Zhang Y."/>
            <person name="Xu J."/>
            <person name="Hu J."/>
            <person name="Li S."/>
            <person name="Liu L."/>
            <person name="Liu J."/>
            <person name="Jiang W."/>
            <person name="Tian J."/>
            <person name="Li Y."/>
            <person name="Schuler D."/>
            <person name="Wang L."/>
            <person name="Li J."/>
        </authorList>
    </citation>
    <scope>NUCLEOTIDE SEQUENCE [LARGE SCALE GENOMIC DNA]</scope>
    <source>
        <strain evidence="6">DSM 6361 / JCM 21280 / NBRC 15271 / MSR-1</strain>
    </source>
</reference>
<dbReference type="Pfam" id="PF04715">
    <property type="entry name" value="Anth_synt_I_N"/>
    <property type="match status" value="1"/>
</dbReference>
<dbReference type="GO" id="GO:0000162">
    <property type="term" value="P:L-tryptophan biosynthetic process"/>
    <property type="evidence" value="ECO:0007669"/>
    <property type="project" value="TreeGrafter"/>
</dbReference>
<evidence type="ECO:0000256" key="1">
    <source>
        <dbReference type="ARBA" id="ARBA00013139"/>
    </source>
</evidence>
<dbReference type="PANTHER" id="PTHR11236:SF50">
    <property type="entry name" value="AMINODEOXYCHORISMATE SYNTHASE COMPONENT 1"/>
    <property type="match status" value="1"/>
</dbReference>
<organism evidence="5 6">
    <name type="scientific">Magnetospirillum gryphiswaldense (strain DSM 6361 / JCM 21280 / NBRC 15271 / MSR-1)</name>
    <dbReference type="NCBI Taxonomy" id="431944"/>
    <lineage>
        <taxon>Bacteria</taxon>
        <taxon>Pseudomonadati</taxon>
        <taxon>Pseudomonadota</taxon>
        <taxon>Alphaproteobacteria</taxon>
        <taxon>Rhodospirillales</taxon>
        <taxon>Rhodospirillaceae</taxon>
        <taxon>Magnetospirillum</taxon>
    </lineage>
</organism>
<dbReference type="InterPro" id="IPR019999">
    <property type="entry name" value="Anth_synth_I-like"/>
</dbReference>
<protein>
    <recommendedName>
        <fullName evidence="1">aminodeoxychorismate synthase</fullName>
        <ecNumber evidence="1">2.6.1.85</ecNumber>
    </recommendedName>
</protein>
<gene>
    <name evidence="5" type="primary">pabB</name>
    <name evidence="5" type="ordered locus">MGMSRv2__3937</name>
</gene>
<dbReference type="EMBL" id="HG794546">
    <property type="protein sequence ID" value="CDL01152.1"/>
    <property type="molecule type" value="Genomic_DNA"/>
</dbReference>
<keyword evidence="2 5" id="KW-0808">Transferase</keyword>
<dbReference type="Gene3D" id="3.60.120.10">
    <property type="entry name" value="Anthranilate synthase"/>
    <property type="match status" value="1"/>
</dbReference>
<evidence type="ECO:0000313" key="5">
    <source>
        <dbReference type="EMBL" id="CDL01152.1"/>
    </source>
</evidence>
<dbReference type="PRINTS" id="PR00095">
    <property type="entry name" value="ANTSNTHASEI"/>
</dbReference>
<dbReference type="InterPro" id="IPR006805">
    <property type="entry name" value="Anth_synth_I_N"/>
</dbReference>
<feature type="domain" description="Anthranilate synthase component I N-terminal" evidence="4">
    <location>
        <begin position="14"/>
        <end position="134"/>
    </location>
</feature>
<dbReference type="PANTHER" id="PTHR11236">
    <property type="entry name" value="AMINOBENZOATE/ANTHRANILATE SYNTHASE"/>
    <property type="match status" value="1"/>
</dbReference>
<dbReference type="GO" id="GO:0046820">
    <property type="term" value="F:4-amino-4-deoxychorismate synthase activity"/>
    <property type="evidence" value="ECO:0007669"/>
    <property type="project" value="UniProtKB-EC"/>
</dbReference>
<feature type="domain" description="Chorismate-utilising enzyme C-terminal" evidence="3">
    <location>
        <begin position="173"/>
        <end position="428"/>
    </location>
</feature>
<evidence type="ECO:0000259" key="3">
    <source>
        <dbReference type="Pfam" id="PF00425"/>
    </source>
</evidence>
<keyword evidence="6" id="KW-1185">Reference proteome</keyword>
<evidence type="ECO:0000313" key="6">
    <source>
        <dbReference type="Proteomes" id="UP000018922"/>
    </source>
</evidence>
<dbReference type="InterPro" id="IPR005802">
    <property type="entry name" value="ADC_synth_comp_1"/>
</dbReference>
<sequence length="441" mass="46644">MTVRRTVLDLPATDAVALFAPLADDPLAVLLDSAAGGDPRSRYSYIAADPVDHLIGGADDPFPWLAQSLRARRGEAVPGLPPFQGGIAGWLGYDLGRHLERLPAHRSAGPAFPAAMLGVFDAVASFDHRTGQAWVVGETKAAHRLRDRLLAAPPLPKLEWRATTQAQADLSPRQYQADITRVIEYIRAGDVFQANLAQRFTAALPDALPPFTLYRRMRALAPGPFAAFITGGKCQLASVSPERFLSLAADGVVEARPIKGTRPRGRDAAEDAALAAQLVASDKDRAENLMILDLMRNDLSRVCQVGSVKAPQRMALETYPAVHHLVSVVTGQMRPGLGAADLLAACFPPGSVTGAPKLRAMEIIAELESAPRGPYCGAYGWFGDDGAMDLAVAIRIAACKDGMAVIHAGSGITALSDPAAEYDETTVKAAPILAALAGESP</sequence>
<dbReference type="Proteomes" id="UP000018922">
    <property type="component" value="Chromosome I"/>
</dbReference>
<name>V6F6Z8_MAGGM</name>
<dbReference type="EC" id="2.6.1.85" evidence="1"/>
<dbReference type="InterPro" id="IPR015890">
    <property type="entry name" value="Chorismate_C"/>
</dbReference>
<dbReference type="STRING" id="1430440.MGMSRv2__3937"/>
<dbReference type="GO" id="GO:0009396">
    <property type="term" value="P:folic acid-containing compound biosynthetic process"/>
    <property type="evidence" value="ECO:0007669"/>
    <property type="project" value="InterPro"/>
</dbReference>
<accession>V6F6Z8</accession>
<proteinExistence type="predicted"/>
<dbReference type="Pfam" id="PF00425">
    <property type="entry name" value="Chorismate_bind"/>
    <property type="match status" value="1"/>
</dbReference>
<dbReference type="eggNOG" id="COG0147">
    <property type="taxonomic scope" value="Bacteria"/>
</dbReference>
<dbReference type="HOGENOM" id="CLU_006493_7_0_5"/>
<dbReference type="AlphaFoldDB" id="V6F6Z8"/>
<dbReference type="NCBIfam" id="TIGR00553">
    <property type="entry name" value="pabB"/>
    <property type="match status" value="1"/>
</dbReference>